<feature type="transmembrane region" description="Helical" evidence="1">
    <location>
        <begin position="76"/>
        <end position="96"/>
    </location>
</feature>
<reference evidence="2" key="1">
    <citation type="journal article" date="2017" name="PLoS ONE">
        <title>Genetic diversity of the O antigens of Proteus species and the development of a suspension array for molecular serotyping.</title>
        <authorList>
            <person name="Yu X."/>
            <person name="Torzewska A."/>
            <person name="Zhang X."/>
            <person name="Yin Z."/>
            <person name="Drzewiecka D."/>
            <person name="Cao H."/>
            <person name="Liu B."/>
            <person name="Knirel Y.A."/>
            <person name="Rozalski A."/>
            <person name="Wang L."/>
        </authorList>
    </citation>
    <scope>NUCLEOTIDE SEQUENCE</scope>
    <source>
        <strain evidence="2">G2655</strain>
    </source>
</reference>
<proteinExistence type="predicted"/>
<dbReference type="AlphaFoldDB" id="A0A385JNR6"/>
<organism evidence="2">
    <name type="scientific">Proteus penneri</name>
    <dbReference type="NCBI Taxonomy" id="102862"/>
    <lineage>
        <taxon>Bacteria</taxon>
        <taxon>Pseudomonadati</taxon>
        <taxon>Pseudomonadota</taxon>
        <taxon>Gammaproteobacteria</taxon>
        <taxon>Enterobacterales</taxon>
        <taxon>Morganellaceae</taxon>
        <taxon>Proteus</taxon>
    </lineage>
</organism>
<protein>
    <submittedName>
        <fullName evidence="2">Wzy</fullName>
    </submittedName>
</protein>
<feature type="transmembrane region" description="Helical" evidence="1">
    <location>
        <begin position="6"/>
        <end position="39"/>
    </location>
</feature>
<feature type="transmembrane region" description="Helical" evidence="1">
    <location>
        <begin position="51"/>
        <end position="70"/>
    </location>
</feature>
<keyword evidence="1" id="KW-0812">Transmembrane</keyword>
<feature type="transmembrane region" description="Helical" evidence="1">
    <location>
        <begin position="159"/>
        <end position="180"/>
    </location>
</feature>
<feature type="transmembrane region" description="Helical" evidence="1">
    <location>
        <begin position="108"/>
        <end position="128"/>
    </location>
</feature>
<keyword evidence="1" id="KW-0472">Membrane</keyword>
<name>A0A385JNR6_9GAMM</name>
<feature type="transmembrane region" description="Helical" evidence="1">
    <location>
        <begin position="231"/>
        <end position="251"/>
    </location>
</feature>
<accession>A0A385JNR6</accession>
<sequence length="404" mass="47196">MSIILFIAYGLIFGSPLTFLPTFLNLTNIVVILSLLLLLRYNVKFDIKKISFYLLPLFLYLIYDFSLFRYNDLSFHIQAVRLIGINIASYIIAYILVNHLSINTIKFYKYLSIFIFISCFVSILSIPFNDIQKTINLIIKPNMNEGVLDYINNFRFNGLTGLSASELSLIYSTFFIYYTLIIKDSFKKILYINIAAIIVIVGILIVGRTGLISSFICFLLMSIYLKKYSSLIYSALAIIIFILLSFFIYNYSELIPSEIRRILLWAFEPIYKGLFMNELSGSNDVLVKMWYWPKNEFDILFGIGSWGELIIPPDGLYKPDPGYMRMMYQHGIIIELIGLVIILSSIFYLKNTISRYIYFILMIIAFLLNFKEIYIYRDPLFALLSITYYLSISKKEYNFRKSHE</sequence>
<feature type="transmembrane region" description="Helical" evidence="1">
    <location>
        <begin position="192"/>
        <end position="225"/>
    </location>
</feature>
<feature type="transmembrane region" description="Helical" evidence="1">
    <location>
        <begin position="356"/>
        <end position="376"/>
    </location>
</feature>
<dbReference type="EMBL" id="KY710727">
    <property type="protein sequence ID" value="AXY99961.1"/>
    <property type="molecule type" value="Genomic_DNA"/>
</dbReference>
<evidence type="ECO:0000256" key="1">
    <source>
        <dbReference type="SAM" id="Phobius"/>
    </source>
</evidence>
<feature type="transmembrane region" description="Helical" evidence="1">
    <location>
        <begin position="332"/>
        <end position="350"/>
    </location>
</feature>
<keyword evidence="1" id="KW-1133">Transmembrane helix</keyword>
<evidence type="ECO:0000313" key="2">
    <source>
        <dbReference type="EMBL" id="AXY99961.1"/>
    </source>
</evidence>